<protein>
    <submittedName>
        <fullName evidence="1">Uncharacterized protein</fullName>
    </submittedName>
</protein>
<comment type="caution">
    <text evidence="1">The sequence shown here is derived from an EMBL/GenBank/DDBJ whole genome shotgun (WGS) entry which is preliminary data.</text>
</comment>
<dbReference type="EMBL" id="JAINUG010000175">
    <property type="protein sequence ID" value="KAJ8389996.1"/>
    <property type="molecule type" value="Genomic_DNA"/>
</dbReference>
<keyword evidence="2" id="KW-1185">Reference proteome</keyword>
<dbReference type="AlphaFoldDB" id="A0AAD7WAJ5"/>
<dbReference type="Proteomes" id="UP001221898">
    <property type="component" value="Unassembled WGS sequence"/>
</dbReference>
<accession>A0AAD7WAJ5</accession>
<name>A0AAD7WAJ5_9TELE</name>
<reference evidence="1" key="1">
    <citation type="journal article" date="2023" name="Science">
        <title>Genome structures resolve the early diversification of teleost fishes.</title>
        <authorList>
            <person name="Parey E."/>
            <person name="Louis A."/>
            <person name="Montfort J."/>
            <person name="Bouchez O."/>
            <person name="Roques C."/>
            <person name="Iampietro C."/>
            <person name="Lluch J."/>
            <person name="Castinel A."/>
            <person name="Donnadieu C."/>
            <person name="Desvignes T."/>
            <person name="Floi Bucao C."/>
            <person name="Jouanno E."/>
            <person name="Wen M."/>
            <person name="Mejri S."/>
            <person name="Dirks R."/>
            <person name="Jansen H."/>
            <person name="Henkel C."/>
            <person name="Chen W.J."/>
            <person name="Zahm M."/>
            <person name="Cabau C."/>
            <person name="Klopp C."/>
            <person name="Thompson A.W."/>
            <person name="Robinson-Rechavi M."/>
            <person name="Braasch I."/>
            <person name="Lecointre G."/>
            <person name="Bobe J."/>
            <person name="Postlethwait J.H."/>
            <person name="Berthelot C."/>
            <person name="Roest Crollius H."/>
            <person name="Guiguen Y."/>
        </authorList>
    </citation>
    <scope>NUCLEOTIDE SEQUENCE</scope>
    <source>
        <strain evidence="1">NC1722</strain>
    </source>
</reference>
<evidence type="ECO:0000313" key="2">
    <source>
        <dbReference type="Proteomes" id="UP001221898"/>
    </source>
</evidence>
<sequence>MLSGGKRVRIGQQLLQQSCPMMLWEMKRDTDVTFDSGESRRALSLAKWWTGLDAAGLCRETEGSSRLSGCRRGGSAVAKQGSPPLALSLVALMRGSAVTLTLWAEVVL</sequence>
<gene>
    <name evidence="1" type="ORF">AAFF_G00111570</name>
</gene>
<organism evidence="1 2">
    <name type="scientific">Aldrovandia affinis</name>
    <dbReference type="NCBI Taxonomy" id="143900"/>
    <lineage>
        <taxon>Eukaryota</taxon>
        <taxon>Metazoa</taxon>
        <taxon>Chordata</taxon>
        <taxon>Craniata</taxon>
        <taxon>Vertebrata</taxon>
        <taxon>Euteleostomi</taxon>
        <taxon>Actinopterygii</taxon>
        <taxon>Neopterygii</taxon>
        <taxon>Teleostei</taxon>
        <taxon>Notacanthiformes</taxon>
        <taxon>Halosauridae</taxon>
        <taxon>Aldrovandia</taxon>
    </lineage>
</organism>
<evidence type="ECO:0000313" key="1">
    <source>
        <dbReference type="EMBL" id="KAJ8389996.1"/>
    </source>
</evidence>
<proteinExistence type="predicted"/>